<dbReference type="InterPro" id="IPR049517">
    <property type="entry name" value="ACX-like_C"/>
</dbReference>
<reference evidence="6" key="1">
    <citation type="submission" date="2023-06" db="EMBL/GenBank/DDBJ databases">
        <title>Genome-scale phylogeny and comparative genomics of the fungal order Sordariales.</title>
        <authorList>
            <consortium name="Lawrence Berkeley National Laboratory"/>
            <person name="Hensen N."/>
            <person name="Bonometti L."/>
            <person name="Westerberg I."/>
            <person name="Brannstrom I.O."/>
            <person name="Guillou S."/>
            <person name="Cros-Aarteil S."/>
            <person name="Calhoun S."/>
            <person name="Haridas S."/>
            <person name="Kuo A."/>
            <person name="Mondo S."/>
            <person name="Pangilinan J."/>
            <person name="Riley R."/>
            <person name="Labutti K."/>
            <person name="Andreopoulos B."/>
            <person name="Lipzen A."/>
            <person name="Chen C."/>
            <person name="Yanf M."/>
            <person name="Daum C."/>
            <person name="Ng V."/>
            <person name="Clum A."/>
            <person name="Steindorff A."/>
            <person name="Ohm R."/>
            <person name="Martin F."/>
            <person name="Silar P."/>
            <person name="Natvig D."/>
            <person name="Lalanne C."/>
            <person name="Gautier V."/>
            <person name="Ament-Velasquez S.L."/>
            <person name="Kruys A."/>
            <person name="Hutchinson M.I."/>
            <person name="Powell A.J."/>
            <person name="Barry K."/>
            <person name="Miller A.N."/>
            <person name="Grigoriev I.V."/>
            <person name="Debuchy R."/>
            <person name="Gladieux P."/>
            <person name="Thoren M.H."/>
            <person name="Johannesson H."/>
        </authorList>
    </citation>
    <scope>NUCLEOTIDE SEQUENCE</scope>
    <source>
        <strain evidence="6">8032-3</strain>
    </source>
</reference>
<dbReference type="Pfam" id="PF05378">
    <property type="entry name" value="Hydant_A_N"/>
    <property type="match status" value="1"/>
</dbReference>
<dbReference type="InterPro" id="IPR008040">
    <property type="entry name" value="Hydant_A_N"/>
</dbReference>
<proteinExistence type="inferred from homology"/>
<protein>
    <submittedName>
        <fullName evidence="6">Hydantoinase B/oxoprolinase</fullName>
    </submittedName>
</protein>
<dbReference type="Pfam" id="PF02538">
    <property type="entry name" value="Hydantoinase_B"/>
    <property type="match status" value="1"/>
</dbReference>
<sequence length="1323" mass="142435">MRGSAVNGGIQIAIDRGGTFTDVHAIVPGRDDIVLKLLSVDPQNYPDAPAEGIRRVLEEALGKPVPRGDPIDLSPVSSIRMGTTVATNALLERKGERSALLITKGFRDLLVIGNQARPDIFDLTVSKPGVLYEKVIEIDERVTLEGFTEDPDKKVIDAASDPNLVIGLSKEVVRVLRKPDLDHIRKEILSLRDEGFKSLSVCFMHSYTYPDHELAVARIAEDLGMSVSVSSALQPMIKAVPRGQSATADAYLTPLIRGYVGGFRENFIGRLGDSSTTRCDFMQSDGGLVDFRRFSGLRAILSGPAGGVVGYAQTSFDKDKGKPIIGFDMGGTSTDVSRYAGAYEHVFETNTAGIALQTPQLDINTVAAGGGSCLTWSNGLFRVGPESAGAHPGPACYRKGGPLTVTDANLFLGRLVPEYFPQIFGENEDQPLDVVVTRKLFEQLKEEINSSLPPESSKLTAEEVALGFLRVANESMCRPIRTLTEARGHDAAHHDLAVFGGAGGQHACSIASALGIGRVIMHRFSSILSAYGMALADLVSDVQAPLACAFNDATLGQIKTVAAELRLKAEASLRSQGLDGDTAVEDELFLHMHYEGSDTLIMISQDGEDWDFATKFIQRHRQEFGFTMPREVFVGDVRVRAVGKSKAAALVTIPAREMSKMAFSPAPEKAVQMVKKIFLDGSGWQEIPVYLLNSLQPGNQVRGPAMIIDNTQTIVVAPNARATALREHIVIDIETLKLHKDSLTRSVLDPVQLSVFGHRFMGIAEQMGRTLQKTSVSTNIKERLDFSCALFSGSGKLVANAPHVPVHLGSMQYAVLWQHEHWKGKLKEGDVLVSNHPICGGTHLPDITVITPFFKDGKIVFYVASRGHHADIGGISAGSLPPNSTELWQEGAAIEAVKLVENGVFNEDAMREHLLEKPARYPGCSGARNLSDNFADLRAQTGANQKGINLISQLVEEYSLETVLFYMNAIQENAELAVRRLLKDMYVRSGGQPLEAVEHMDDGTPIKLKITINGKDGSAEFDFTGTGPEVYGSTNAPTSVTYSAIIYVLRCLVKEDIPLNQGCLTPINVIMPPRTLLSPSAEAAVVGGNCVTSQRVTDVILRCFDVCAASQGCLNNLTFGKSSRLDANGKYTPGYGYYETIAGGAGAGPTWRGTDGVHVHMTNTRITDVEIFERRYPCLVREFSLRTGSGGGGLHPGGEGCVRDIEFREPLSAAILSDRRVHAPYGLRGGDPGAVGVNLFVKKLPGGEDRVINLGGKNSIQADVGDRIVIRTPGGGGWGRKLSGETNGCLVNGHASVNGNGMSVPYMRGMGSVASTQSMQNSN</sequence>
<dbReference type="GO" id="GO:0005829">
    <property type="term" value="C:cytosol"/>
    <property type="evidence" value="ECO:0007669"/>
    <property type="project" value="TreeGrafter"/>
</dbReference>
<evidence type="ECO:0000259" key="5">
    <source>
        <dbReference type="Pfam" id="PF19278"/>
    </source>
</evidence>
<evidence type="ECO:0000313" key="6">
    <source>
        <dbReference type="EMBL" id="KAK1767560.1"/>
    </source>
</evidence>
<dbReference type="RefSeq" id="XP_060283773.1">
    <property type="nucleotide sequence ID" value="XM_060432440.1"/>
</dbReference>
<evidence type="ECO:0000259" key="4">
    <source>
        <dbReference type="Pfam" id="PF05378"/>
    </source>
</evidence>
<comment type="caution">
    <text evidence="6">The sequence shown here is derived from an EMBL/GenBank/DDBJ whole genome shotgun (WGS) entry which is preliminary data.</text>
</comment>
<dbReference type="InterPro" id="IPR045079">
    <property type="entry name" value="Oxoprolinase-like"/>
</dbReference>
<dbReference type="PANTHER" id="PTHR11365:SF2">
    <property type="entry name" value="5-OXOPROLINASE"/>
    <property type="match status" value="1"/>
</dbReference>
<dbReference type="EMBL" id="MU839008">
    <property type="protein sequence ID" value="KAK1767560.1"/>
    <property type="molecule type" value="Genomic_DNA"/>
</dbReference>
<dbReference type="PANTHER" id="PTHR11365">
    <property type="entry name" value="5-OXOPROLINASE RELATED"/>
    <property type="match status" value="1"/>
</dbReference>
<dbReference type="InterPro" id="IPR002821">
    <property type="entry name" value="Hydantoinase_A"/>
</dbReference>
<organism evidence="6 7">
    <name type="scientific">Phialemonium atrogriseum</name>
    <dbReference type="NCBI Taxonomy" id="1093897"/>
    <lineage>
        <taxon>Eukaryota</taxon>
        <taxon>Fungi</taxon>
        <taxon>Dikarya</taxon>
        <taxon>Ascomycota</taxon>
        <taxon>Pezizomycotina</taxon>
        <taxon>Sordariomycetes</taxon>
        <taxon>Sordariomycetidae</taxon>
        <taxon>Cephalothecales</taxon>
        <taxon>Cephalothecaceae</taxon>
        <taxon>Phialemonium</taxon>
    </lineage>
</organism>
<feature type="domain" description="Acetophenone carboxylase-like C-terminal" evidence="5">
    <location>
        <begin position="664"/>
        <end position="733"/>
    </location>
</feature>
<dbReference type="Pfam" id="PF19278">
    <property type="entry name" value="Hydant_A_C"/>
    <property type="match status" value="1"/>
</dbReference>
<evidence type="ECO:0000259" key="3">
    <source>
        <dbReference type="Pfam" id="PF02538"/>
    </source>
</evidence>
<accession>A0AAJ0C086</accession>
<keyword evidence="7" id="KW-1185">Reference proteome</keyword>
<name>A0AAJ0C086_9PEZI</name>
<dbReference type="Proteomes" id="UP001244011">
    <property type="component" value="Unassembled WGS sequence"/>
</dbReference>
<dbReference type="InterPro" id="IPR003692">
    <property type="entry name" value="Hydantoinase_B"/>
</dbReference>
<dbReference type="Pfam" id="PF01968">
    <property type="entry name" value="Hydantoinase_A"/>
    <property type="match status" value="1"/>
</dbReference>
<feature type="domain" description="Hydantoinase A/oxoprolinase" evidence="2">
    <location>
        <begin position="242"/>
        <end position="541"/>
    </location>
</feature>
<dbReference type="GeneID" id="85315627"/>
<feature type="domain" description="Hydantoinase B/oxoprolinase" evidence="3">
    <location>
        <begin position="749"/>
        <end position="1280"/>
    </location>
</feature>
<dbReference type="GO" id="GO:0006749">
    <property type="term" value="P:glutathione metabolic process"/>
    <property type="evidence" value="ECO:0007669"/>
    <property type="project" value="TreeGrafter"/>
</dbReference>
<evidence type="ECO:0000313" key="7">
    <source>
        <dbReference type="Proteomes" id="UP001244011"/>
    </source>
</evidence>
<gene>
    <name evidence="6" type="ORF">QBC33DRAFT_611166</name>
</gene>
<feature type="domain" description="Hydantoinase/oxoprolinase N-terminal" evidence="4">
    <location>
        <begin position="12"/>
        <end position="223"/>
    </location>
</feature>
<dbReference type="GO" id="GO:0017168">
    <property type="term" value="F:5-oxoprolinase (ATP-hydrolyzing) activity"/>
    <property type="evidence" value="ECO:0007669"/>
    <property type="project" value="TreeGrafter"/>
</dbReference>
<evidence type="ECO:0000259" key="2">
    <source>
        <dbReference type="Pfam" id="PF01968"/>
    </source>
</evidence>
<comment type="similarity">
    <text evidence="1">Belongs to the oxoprolinase family.</text>
</comment>
<evidence type="ECO:0000256" key="1">
    <source>
        <dbReference type="ARBA" id="ARBA00010403"/>
    </source>
</evidence>